<proteinExistence type="predicted"/>
<protein>
    <recommendedName>
        <fullName evidence="3">DUF1279 domain-containing protein</fullName>
    </recommendedName>
</protein>
<keyword evidence="2" id="KW-1133">Transmembrane helix</keyword>
<organism evidence="4 5">
    <name type="scientific">Aedes aegypti</name>
    <name type="common">Yellowfever mosquito</name>
    <name type="synonym">Culex aegypti</name>
    <dbReference type="NCBI Taxonomy" id="7159"/>
    <lineage>
        <taxon>Eukaryota</taxon>
        <taxon>Metazoa</taxon>
        <taxon>Ecdysozoa</taxon>
        <taxon>Arthropoda</taxon>
        <taxon>Hexapoda</taxon>
        <taxon>Insecta</taxon>
        <taxon>Pterygota</taxon>
        <taxon>Neoptera</taxon>
        <taxon>Endopterygota</taxon>
        <taxon>Diptera</taxon>
        <taxon>Nematocera</taxon>
        <taxon>Culicoidea</taxon>
        <taxon>Culicidae</taxon>
        <taxon>Culicinae</taxon>
        <taxon>Aedini</taxon>
        <taxon>Aedes</taxon>
        <taxon>Stegomyia</taxon>
    </lineage>
</organism>
<dbReference type="Pfam" id="PF06916">
    <property type="entry name" value="FAM210A-B_dom"/>
    <property type="match status" value="1"/>
</dbReference>
<evidence type="ECO:0000259" key="3">
    <source>
        <dbReference type="Pfam" id="PF06916"/>
    </source>
</evidence>
<keyword evidence="5" id="KW-1185">Reference proteome</keyword>
<reference evidence="4 5" key="1">
    <citation type="submission" date="2017-06" db="EMBL/GenBank/DDBJ databases">
        <title>Aedes aegypti genome working group (AGWG) sequencing and assembly.</title>
        <authorList>
            <consortium name="Aedes aegypti Genome Working Group (AGWG)"/>
            <person name="Matthews B.J."/>
        </authorList>
    </citation>
    <scope>NUCLEOTIDE SEQUENCE [LARGE SCALE GENOMIC DNA]</scope>
    <source>
        <strain evidence="4 5">LVP_AGWG</strain>
    </source>
</reference>
<feature type="transmembrane region" description="Helical" evidence="2">
    <location>
        <begin position="265"/>
        <end position="288"/>
    </location>
</feature>
<dbReference type="InterPro" id="IPR009688">
    <property type="entry name" value="FAM210A/B-like_dom"/>
</dbReference>
<evidence type="ECO:0000256" key="1">
    <source>
        <dbReference type="SAM" id="MobiDB-lite"/>
    </source>
</evidence>
<keyword evidence="2" id="KW-0812">Transmembrane</keyword>
<name>A0A903U203_AEDAE</name>
<evidence type="ECO:0000256" key="2">
    <source>
        <dbReference type="SAM" id="Phobius"/>
    </source>
</evidence>
<feature type="domain" description="DUF1279" evidence="3">
    <location>
        <begin position="257"/>
        <end position="343"/>
    </location>
</feature>
<evidence type="ECO:0000313" key="4">
    <source>
        <dbReference type="EnsemblMetazoa" id="AAEL005032-PB"/>
    </source>
</evidence>
<sequence>MAHQVQQVFKTALKVTGPARSMSTGVMGSIDANVSPKRSQGIHLSVQRDYPAAAALPLPANIDPTETTRFSPQRTRDINSTAILTHQSSYVANHIDVTVDNSSSADPHVQSYDCRGAVSLNSAMQSNVPSPFGGMHKFTHLNMPGGGWAQEGKFLAQDLHSSHYMNLRKEVRSDWSNYEAKPQKGTVGLLESYNKLMLKQTLAAFGSNGNLRHVSLNHSALTKEIPKDTKQTTEEQASTIAAGDSSTATTPLTRKEQLKKAVKEYGSTVIVFHVGISLVSLGACYLLVSSGIDMVALLERFGWGDSALASKAGAGASTFVIAYAIHKVFAPVRISITLGATPFIVRFMRKRFGKK</sequence>
<feature type="transmembrane region" description="Helical" evidence="2">
    <location>
        <begin position="332"/>
        <end position="348"/>
    </location>
</feature>
<dbReference type="PANTHER" id="PTHR21377:SF0">
    <property type="entry name" value="PROTEIN FAM210B, MITOCHONDRIAL"/>
    <property type="match status" value="1"/>
</dbReference>
<gene>
    <name evidence="4" type="primary">5565834</name>
</gene>
<reference evidence="4" key="2">
    <citation type="submission" date="2025-08" db="UniProtKB">
        <authorList>
            <consortium name="EnsemblMetazoa"/>
        </authorList>
    </citation>
    <scope>IDENTIFICATION</scope>
    <source>
        <strain evidence="4">LVP_AGWG</strain>
    </source>
</reference>
<dbReference type="InterPro" id="IPR045866">
    <property type="entry name" value="FAM210A/B-like"/>
</dbReference>
<keyword evidence="2" id="KW-0472">Membrane</keyword>
<dbReference type="AlphaFoldDB" id="A0A903U203"/>
<feature type="region of interest" description="Disordered" evidence="1">
    <location>
        <begin position="226"/>
        <end position="248"/>
    </location>
</feature>
<dbReference type="Proteomes" id="UP000008820">
    <property type="component" value="Chromosome 2"/>
</dbReference>
<dbReference type="OrthoDB" id="426386at2759"/>
<dbReference type="EnsemblMetazoa" id="AAEL005032-RB">
    <property type="protein sequence ID" value="AAEL005032-PB"/>
    <property type="gene ID" value="AAEL005032"/>
</dbReference>
<evidence type="ECO:0000313" key="5">
    <source>
        <dbReference type="Proteomes" id="UP000008820"/>
    </source>
</evidence>
<feature type="compositionally biased region" description="Polar residues" evidence="1">
    <location>
        <begin position="234"/>
        <end position="248"/>
    </location>
</feature>
<dbReference type="PANTHER" id="PTHR21377">
    <property type="entry name" value="PROTEIN FAM210B, MITOCHONDRIAL"/>
    <property type="match status" value="1"/>
</dbReference>
<accession>A0A903U203</accession>
<dbReference type="GO" id="GO:0005739">
    <property type="term" value="C:mitochondrion"/>
    <property type="evidence" value="ECO:0007669"/>
    <property type="project" value="TreeGrafter"/>
</dbReference>